<evidence type="ECO:0000313" key="2">
    <source>
        <dbReference type="Proteomes" id="UP001176961"/>
    </source>
</evidence>
<comment type="caution">
    <text evidence="1">The sequence shown here is derived from an EMBL/GenBank/DDBJ whole genome shotgun (WGS) entry which is preliminary data.</text>
</comment>
<sequence>MTEEEQLTLIAALAFAGYIYKKYSAYKKATEEEKQAKLIDKAVNWAELNRGIEKLHYYSEKLKAYDNALLNLDLSYYNNSHDEREQPLLGVTLGKAKIKTQTGNNETEVEIDIGDGMEDNTESMKTMIQANREKCRIRLLEVYEETYSNAVTKTVTKTLSPAKKSIFGEGIEEALEIELENAKEQGEYHSNHEAYAILKEEIEEADIELARMRNFFEMAWGEIRSDWDDERIRNRIEEVKFYAILAAQELIQVAACAKKWLELIDLEEKEK</sequence>
<dbReference type="EMBL" id="CATQJL010000076">
    <property type="protein sequence ID" value="CAJ0592329.1"/>
    <property type="molecule type" value="Genomic_DNA"/>
</dbReference>
<evidence type="ECO:0000313" key="1">
    <source>
        <dbReference type="EMBL" id="CAJ0592329.1"/>
    </source>
</evidence>
<organism evidence="1 2">
    <name type="scientific">Cylicocyclus nassatus</name>
    <name type="common">Nematode worm</name>
    <dbReference type="NCBI Taxonomy" id="53992"/>
    <lineage>
        <taxon>Eukaryota</taxon>
        <taxon>Metazoa</taxon>
        <taxon>Ecdysozoa</taxon>
        <taxon>Nematoda</taxon>
        <taxon>Chromadorea</taxon>
        <taxon>Rhabditida</taxon>
        <taxon>Rhabditina</taxon>
        <taxon>Rhabditomorpha</taxon>
        <taxon>Strongyloidea</taxon>
        <taxon>Strongylidae</taxon>
        <taxon>Cylicocyclus</taxon>
    </lineage>
</organism>
<accession>A0AA36GFA3</accession>
<dbReference type="AlphaFoldDB" id="A0AA36GFA3"/>
<protein>
    <submittedName>
        <fullName evidence="1">Uncharacterized protein</fullName>
    </submittedName>
</protein>
<proteinExistence type="predicted"/>
<keyword evidence="2" id="KW-1185">Reference proteome</keyword>
<dbReference type="Proteomes" id="UP001176961">
    <property type="component" value="Unassembled WGS sequence"/>
</dbReference>
<gene>
    <name evidence="1" type="ORF">CYNAS_LOCUS4312</name>
</gene>
<reference evidence="1" key="1">
    <citation type="submission" date="2023-07" db="EMBL/GenBank/DDBJ databases">
        <authorList>
            <consortium name="CYATHOMIX"/>
        </authorList>
    </citation>
    <scope>NUCLEOTIDE SEQUENCE</scope>
    <source>
        <strain evidence="1">N/A</strain>
    </source>
</reference>
<name>A0AA36GFA3_CYLNA</name>